<dbReference type="VEuPathDB" id="MicrosporidiaDB:EDEG_00975"/>
<evidence type="ECO:0000256" key="1">
    <source>
        <dbReference type="ARBA" id="ARBA00022723"/>
    </source>
</evidence>
<dbReference type="InterPro" id="IPR013083">
    <property type="entry name" value="Znf_RING/FYVE/PHD"/>
</dbReference>
<dbReference type="SMART" id="SM00184">
    <property type="entry name" value="RING"/>
    <property type="match status" value="1"/>
</dbReference>
<dbReference type="STRING" id="1003232.J8ZYT3"/>
<proteinExistence type="predicted"/>
<dbReference type="PANTHER" id="PTHR45931">
    <property type="entry name" value="SI:CH211-59O9.10"/>
    <property type="match status" value="1"/>
</dbReference>
<evidence type="ECO:0000256" key="5">
    <source>
        <dbReference type="SAM" id="Phobius"/>
    </source>
</evidence>
<dbReference type="AlphaFoldDB" id="J8ZYT3"/>
<reference evidence="8" key="2">
    <citation type="submission" date="2015-07" db="EMBL/GenBank/DDBJ databases">
        <title>Contrasting host-pathogen interactions and genome evolution in two generalist and specialist microsporidian pathogens of mosquitoes.</title>
        <authorList>
            <consortium name="The Broad Institute Genomics Platform"/>
            <consortium name="The Broad Institute Genome Sequencing Center for Infectious Disease"/>
            <person name="Cuomo C.A."/>
            <person name="Sanscrainte N.D."/>
            <person name="Goldberg J.M."/>
            <person name="Heiman D."/>
            <person name="Young S."/>
            <person name="Zeng Q."/>
            <person name="Becnel J.J."/>
            <person name="Birren B.W."/>
        </authorList>
    </citation>
    <scope>NUCLEOTIDE SEQUENCE [LARGE SCALE GENOMIC DNA]</scope>
    <source>
        <strain evidence="8">USNM 41457</strain>
    </source>
</reference>
<dbReference type="GO" id="GO:0006511">
    <property type="term" value="P:ubiquitin-dependent protein catabolic process"/>
    <property type="evidence" value="ECO:0007669"/>
    <property type="project" value="TreeGrafter"/>
</dbReference>
<dbReference type="HOGENOM" id="CLU_1019516_0_0_1"/>
<protein>
    <recommendedName>
        <fullName evidence="6">RING-type domain-containing protein</fullName>
    </recommendedName>
</protein>
<dbReference type="GO" id="GO:0061630">
    <property type="term" value="F:ubiquitin protein ligase activity"/>
    <property type="evidence" value="ECO:0007669"/>
    <property type="project" value="TreeGrafter"/>
</dbReference>
<accession>J8ZYT3</accession>
<keyword evidence="8" id="KW-1185">Reference proteome</keyword>
<dbReference type="GO" id="GO:0005634">
    <property type="term" value="C:nucleus"/>
    <property type="evidence" value="ECO:0007669"/>
    <property type="project" value="TreeGrafter"/>
</dbReference>
<evidence type="ECO:0000259" key="6">
    <source>
        <dbReference type="PROSITE" id="PS50089"/>
    </source>
</evidence>
<name>J8ZYT3_EDHAE</name>
<gene>
    <name evidence="7" type="ORF">EDEG_00975</name>
</gene>
<feature type="domain" description="RING-type" evidence="6">
    <location>
        <begin position="224"/>
        <end position="266"/>
    </location>
</feature>
<dbReference type="Pfam" id="PF13639">
    <property type="entry name" value="zf-RING_2"/>
    <property type="match status" value="1"/>
</dbReference>
<keyword evidence="2 4" id="KW-0863">Zinc-finger</keyword>
<dbReference type="Gene3D" id="3.30.40.10">
    <property type="entry name" value="Zinc/RING finger domain, C3HC4 (zinc finger)"/>
    <property type="match status" value="1"/>
</dbReference>
<dbReference type="PANTHER" id="PTHR45931:SF3">
    <property type="entry name" value="RING ZINC FINGER-CONTAINING PROTEIN"/>
    <property type="match status" value="1"/>
</dbReference>
<dbReference type="Proteomes" id="UP000003163">
    <property type="component" value="Unassembled WGS sequence"/>
</dbReference>
<dbReference type="InterPro" id="IPR051834">
    <property type="entry name" value="RING_finger_E3_ligase"/>
</dbReference>
<dbReference type="OrthoDB" id="2193062at2759"/>
<keyword evidence="5" id="KW-1133">Transmembrane helix</keyword>
<evidence type="ECO:0000256" key="2">
    <source>
        <dbReference type="ARBA" id="ARBA00022771"/>
    </source>
</evidence>
<dbReference type="SUPFAM" id="SSF57850">
    <property type="entry name" value="RING/U-box"/>
    <property type="match status" value="1"/>
</dbReference>
<keyword evidence="5" id="KW-0812">Transmembrane</keyword>
<comment type="caution">
    <text evidence="7">The sequence shown here is derived from an EMBL/GenBank/DDBJ whole genome shotgun (WGS) entry which is preliminary data.</text>
</comment>
<keyword evidence="5" id="KW-0472">Membrane</keyword>
<evidence type="ECO:0000256" key="4">
    <source>
        <dbReference type="PROSITE-ProRule" id="PRU00175"/>
    </source>
</evidence>
<evidence type="ECO:0000313" key="7">
    <source>
        <dbReference type="EMBL" id="EJW04838.1"/>
    </source>
</evidence>
<keyword evidence="1" id="KW-0479">Metal-binding</keyword>
<evidence type="ECO:0000256" key="3">
    <source>
        <dbReference type="ARBA" id="ARBA00022833"/>
    </source>
</evidence>
<keyword evidence="3" id="KW-0862">Zinc</keyword>
<dbReference type="InterPro" id="IPR001841">
    <property type="entry name" value="Znf_RING"/>
</dbReference>
<dbReference type="GO" id="GO:0008270">
    <property type="term" value="F:zinc ion binding"/>
    <property type="evidence" value="ECO:0007669"/>
    <property type="project" value="UniProtKB-KW"/>
</dbReference>
<evidence type="ECO:0000313" key="8">
    <source>
        <dbReference type="Proteomes" id="UP000003163"/>
    </source>
</evidence>
<reference evidence="7 8" key="1">
    <citation type="submission" date="2011-08" db="EMBL/GenBank/DDBJ databases">
        <authorList>
            <person name="Liu Z.J."/>
            <person name="Shi F.L."/>
            <person name="Lu J.Q."/>
            <person name="Li M."/>
            <person name="Wang Z.L."/>
        </authorList>
    </citation>
    <scope>NUCLEOTIDE SEQUENCE [LARGE SCALE GENOMIC DNA]</scope>
    <source>
        <strain evidence="7 8">USNM 41457</strain>
    </source>
</reference>
<dbReference type="PROSITE" id="PS50089">
    <property type="entry name" value="ZF_RING_2"/>
    <property type="match status" value="1"/>
</dbReference>
<sequence>MGKGLVSVIFRMFHFLFNDKQGCFLFKGGNHDVHKFDLDVLQHKENLSTRDTILLYPSIDEYINSDKHVNKKTKDFTLLIEDLILVAETSIKSYMENYNIKNIIILSVLNNNKPFLYKIALKNAFPNQNIYILNNADTIQLKHTYSPNLIHTVIIDVKPKLEYIYFIILYIFYISLFISVYKFIKLCIIIRQSKEPIITIDALRHIKKLKFKDLNQNLKANNSCLICFDEYLANDMVRLLACDHFFHVACIDPWLTRKCARCPLCRRGLVLEV</sequence>
<dbReference type="EMBL" id="AFBI03000013">
    <property type="protein sequence ID" value="EJW04838.1"/>
    <property type="molecule type" value="Genomic_DNA"/>
</dbReference>
<organism evidence="7 8">
    <name type="scientific">Edhazardia aedis (strain USNM 41457)</name>
    <name type="common">Microsporidian parasite</name>
    <dbReference type="NCBI Taxonomy" id="1003232"/>
    <lineage>
        <taxon>Eukaryota</taxon>
        <taxon>Fungi</taxon>
        <taxon>Fungi incertae sedis</taxon>
        <taxon>Microsporidia</taxon>
        <taxon>Edhazardia</taxon>
    </lineage>
</organism>
<dbReference type="InParanoid" id="J8ZYT3"/>
<feature type="transmembrane region" description="Helical" evidence="5">
    <location>
        <begin position="163"/>
        <end position="184"/>
    </location>
</feature>